<evidence type="ECO:0000256" key="1">
    <source>
        <dbReference type="SAM" id="Coils"/>
    </source>
</evidence>
<dbReference type="EMBL" id="PJNI01000007">
    <property type="protein sequence ID" value="PKR80997.1"/>
    <property type="molecule type" value="Genomic_DNA"/>
</dbReference>
<comment type="caution">
    <text evidence="2">The sequence shown here is derived from an EMBL/GenBank/DDBJ whole genome shotgun (WGS) entry which is preliminary data.</text>
</comment>
<gene>
    <name evidence="2" type="ORF">CW751_07470</name>
</gene>
<sequence length="101" mass="12067">MISCTSRQEKEFKSEEKQKEVEELSSEEKIIRKIENKLKIPATEEYDIQFLKKYIDADTLIDALILVNREHHAFENVKKAIQNDSLRKLDLQHLKIMYLFN</sequence>
<keyword evidence="3" id="KW-1185">Reference proteome</keyword>
<evidence type="ECO:0000313" key="3">
    <source>
        <dbReference type="Proteomes" id="UP000236654"/>
    </source>
</evidence>
<protein>
    <submittedName>
        <fullName evidence="2">Uncharacterized protein</fullName>
    </submittedName>
</protein>
<organism evidence="2 3">
    <name type="scientific">Brumimicrobium salinarum</name>
    <dbReference type="NCBI Taxonomy" id="2058658"/>
    <lineage>
        <taxon>Bacteria</taxon>
        <taxon>Pseudomonadati</taxon>
        <taxon>Bacteroidota</taxon>
        <taxon>Flavobacteriia</taxon>
        <taxon>Flavobacteriales</taxon>
        <taxon>Crocinitomicaceae</taxon>
        <taxon>Brumimicrobium</taxon>
    </lineage>
</organism>
<proteinExistence type="predicted"/>
<dbReference type="Proteomes" id="UP000236654">
    <property type="component" value="Unassembled WGS sequence"/>
</dbReference>
<reference evidence="2 3" key="1">
    <citation type="submission" date="2017-12" db="EMBL/GenBank/DDBJ databases">
        <title>The draft genome sequence of Brumimicrobium saltpan LHR20.</title>
        <authorList>
            <person name="Do Z.-J."/>
            <person name="Luo H.-R."/>
        </authorList>
    </citation>
    <scope>NUCLEOTIDE SEQUENCE [LARGE SCALE GENOMIC DNA]</scope>
    <source>
        <strain evidence="2 3">LHR20</strain>
    </source>
</reference>
<feature type="coiled-coil region" evidence="1">
    <location>
        <begin position="7"/>
        <end position="37"/>
    </location>
</feature>
<evidence type="ECO:0000313" key="2">
    <source>
        <dbReference type="EMBL" id="PKR80997.1"/>
    </source>
</evidence>
<dbReference type="AlphaFoldDB" id="A0A2I0R348"/>
<keyword evidence="1" id="KW-0175">Coiled coil</keyword>
<accession>A0A2I0R348</accession>
<name>A0A2I0R348_9FLAO</name>